<comment type="caution">
    <text evidence="1">The sequence shown here is derived from an EMBL/GenBank/DDBJ whole genome shotgun (WGS) entry which is preliminary data.</text>
</comment>
<proteinExistence type="predicted"/>
<evidence type="ECO:0000313" key="2">
    <source>
        <dbReference type="Proteomes" id="UP001055811"/>
    </source>
</evidence>
<gene>
    <name evidence="1" type="ORF">L2E82_15077</name>
</gene>
<name>A0ACB9F150_CICIN</name>
<dbReference type="Proteomes" id="UP001055811">
    <property type="component" value="Linkage Group LG03"/>
</dbReference>
<sequence length="256" mass="29138">MSESDGSESPKPQSSGRQPQRQQPDPLTCPRCESTNTKFCYYNNYNKLQPRYFCKSCKRHWTEGGILRSVPIGGGRKNKRLRRPNITATATMTVRNNPSKDQDSLLPKLSDPKDTSDVAKTSFIKQIGSERRYDVESYSDIEELKGLVSWDFNGSFIGCTMQEAFEEDHPRLGVSKSLSCFETNASSSIPRTCTELLEDDDDSTITTTSMIMPSSQQMQLPSTSNFLELNNWNWKDLDTMILDDLNKPWEDPTFRT</sequence>
<organism evidence="1 2">
    <name type="scientific">Cichorium intybus</name>
    <name type="common">Chicory</name>
    <dbReference type="NCBI Taxonomy" id="13427"/>
    <lineage>
        <taxon>Eukaryota</taxon>
        <taxon>Viridiplantae</taxon>
        <taxon>Streptophyta</taxon>
        <taxon>Embryophyta</taxon>
        <taxon>Tracheophyta</taxon>
        <taxon>Spermatophyta</taxon>
        <taxon>Magnoliopsida</taxon>
        <taxon>eudicotyledons</taxon>
        <taxon>Gunneridae</taxon>
        <taxon>Pentapetalae</taxon>
        <taxon>asterids</taxon>
        <taxon>campanulids</taxon>
        <taxon>Asterales</taxon>
        <taxon>Asteraceae</taxon>
        <taxon>Cichorioideae</taxon>
        <taxon>Cichorieae</taxon>
        <taxon>Cichoriinae</taxon>
        <taxon>Cichorium</taxon>
    </lineage>
</organism>
<evidence type="ECO:0000313" key="1">
    <source>
        <dbReference type="EMBL" id="KAI3765053.1"/>
    </source>
</evidence>
<keyword evidence="2" id="KW-1185">Reference proteome</keyword>
<accession>A0ACB9F150</accession>
<dbReference type="EMBL" id="CM042011">
    <property type="protein sequence ID" value="KAI3765053.1"/>
    <property type="molecule type" value="Genomic_DNA"/>
</dbReference>
<reference evidence="2" key="1">
    <citation type="journal article" date="2022" name="Mol. Ecol. Resour.">
        <title>The genomes of chicory, endive, great burdock and yacon provide insights into Asteraceae palaeo-polyploidization history and plant inulin production.</title>
        <authorList>
            <person name="Fan W."/>
            <person name="Wang S."/>
            <person name="Wang H."/>
            <person name="Wang A."/>
            <person name="Jiang F."/>
            <person name="Liu H."/>
            <person name="Zhao H."/>
            <person name="Xu D."/>
            <person name="Zhang Y."/>
        </authorList>
    </citation>
    <scope>NUCLEOTIDE SEQUENCE [LARGE SCALE GENOMIC DNA]</scope>
    <source>
        <strain evidence="2">cv. Punajuju</strain>
    </source>
</reference>
<reference evidence="1 2" key="2">
    <citation type="journal article" date="2022" name="Mol. Ecol. Resour.">
        <title>The genomes of chicory, endive, great burdock and yacon provide insights into Asteraceae paleo-polyploidization history and plant inulin production.</title>
        <authorList>
            <person name="Fan W."/>
            <person name="Wang S."/>
            <person name="Wang H."/>
            <person name="Wang A."/>
            <person name="Jiang F."/>
            <person name="Liu H."/>
            <person name="Zhao H."/>
            <person name="Xu D."/>
            <person name="Zhang Y."/>
        </authorList>
    </citation>
    <scope>NUCLEOTIDE SEQUENCE [LARGE SCALE GENOMIC DNA]</scope>
    <source>
        <strain evidence="2">cv. Punajuju</strain>
        <tissue evidence="1">Leaves</tissue>
    </source>
</reference>
<protein>
    <submittedName>
        <fullName evidence="1">Uncharacterized protein</fullName>
    </submittedName>
</protein>